<keyword evidence="1" id="KW-0732">Signal</keyword>
<feature type="signal peptide" evidence="1">
    <location>
        <begin position="1"/>
        <end position="31"/>
    </location>
</feature>
<evidence type="ECO:0000256" key="1">
    <source>
        <dbReference type="SAM" id="SignalP"/>
    </source>
</evidence>
<dbReference type="PANTHER" id="PTHR38013">
    <property type="entry name" value="GLYCOPROTEIN/POLYSACCHARIDE METABOLISM"/>
    <property type="match status" value="1"/>
</dbReference>
<dbReference type="Pfam" id="PF09619">
    <property type="entry name" value="YscW"/>
    <property type="match status" value="1"/>
</dbReference>
<dbReference type="Gene3D" id="2.40.128.270">
    <property type="match status" value="1"/>
</dbReference>
<keyword evidence="3" id="KW-0449">Lipoprotein</keyword>
<reference evidence="4" key="1">
    <citation type="submission" date="2016-10" db="EMBL/GenBank/DDBJ databases">
        <authorList>
            <person name="Varghese N."/>
            <person name="Submissions S."/>
        </authorList>
    </citation>
    <scope>NUCLEOTIDE SEQUENCE [LARGE SCALE GENOMIC DNA]</scope>
    <source>
        <strain evidence="4">DSM 26894</strain>
    </source>
</reference>
<accession>A0A1I6QZM2</accession>
<evidence type="ECO:0000313" key="4">
    <source>
        <dbReference type="Proteomes" id="UP000199392"/>
    </source>
</evidence>
<feature type="domain" description="DUF306" evidence="2">
    <location>
        <begin position="149"/>
        <end position="254"/>
    </location>
</feature>
<dbReference type="STRING" id="311180.SAMN04488050_102562"/>
<dbReference type="InterPro" id="IPR005184">
    <property type="entry name" value="DUF306_Meta_HslJ"/>
</dbReference>
<dbReference type="OrthoDB" id="9809132at2"/>
<dbReference type="EMBL" id="FOZW01000002">
    <property type="protein sequence ID" value="SFS57852.1"/>
    <property type="molecule type" value="Genomic_DNA"/>
</dbReference>
<dbReference type="InterPro" id="IPR038670">
    <property type="entry name" value="HslJ-like_sf"/>
</dbReference>
<evidence type="ECO:0000259" key="2">
    <source>
        <dbReference type="Pfam" id="PF03724"/>
    </source>
</evidence>
<evidence type="ECO:0000313" key="3">
    <source>
        <dbReference type="EMBL" id="SFS57852.1"/>
    </source>
</evidence>
<keyword evidence="4" id="KW-1185">Reference proteome</keyword>
<sequence length="259" mass="28105">MRKDHPTFRRLARPLGLIALIASLGGAPAMAETVDMPVVVRIAEDASLPPEAMLEVELLDVSRADAPAKVIAAHRYRIETLPAIIKLPYDDAGIDPRMSYVVSAKVRAGETVLLRTTTAYPAITRDAPERPEITLEQTGTMPVADMPRITGVEWAAFEIGGRMLVTEDPPSMTFGEDGKFAMYGGCNRFTGQAEIGDGTLTILQPLAGTRRACPEPRMNLDKAMVAALEKTTGFVRYGTNLSLTNDAGVTVLRLRERPE</sequence>
<name>A0A1I6QZM2_9RHOB</name>
<dbReference type="InterPro" id="IPR053196">
    <property type="entry name" value="Lipoprotein_YbaY-like"/>
</dbReference>
<feature type="chain" id="PRO_5011505229" evidence="1">
    <location>
        <begin position="32"/>
        <end position="259"/>
    </location>
</feature>
<dbReference type="AlphaFoldDB" id="A0A1I6QZM2"/>
<organism evidence="3 4">
    <name type="scientific">Alloyangia pacifica</name>
    <dbReference type="NCBI Taxonomy" id="311180"/>
    <lineage>
        <taxon>Bacteria</taxon>
        <taxon>Pseudomonadati</taxon>
        <taxon>Pseudomonadota</taxon>
        <taxon>Alphaproteobacteria</taxon>
        <taxon>Rhodobacterales</taxon>
        <taxon>Roseobacteraceae</taxon>
        <taxon>Alloyangia</taxon>
    </lineage>
</organism>
<dbReference type="Pfam" id="PF03724">
    <property type="entry name" value="META"/>
    <property type="match status" value="1"/>
</dbReference>
<dbReference type="PANTHER" id="PTHR38013:SF1">
    <property type="entry name" value="GLYCOPROTEIN_POLYSACCHARIDE METABOLISM"/>
    <property type="match status" value="1"/>
</dbReference>
<dbReference type="RefSeq" id="WP_092420425.1">
    <property type="nucleotide sequence ID" value="NZ_FNCL01000001.1"/>
</dbReference>
<gene>
    <name evidence="3" type="ORF">SAMN04488050_102562</name>
</gene>
<dbReference type="Proteomes" id="UP000199392">
    <property type="component" value="Unassembled WGS sequence"/>
</dbReference>
<proteinExistence type="predicted"/>
<dbReference type="InterPro" id="IPR039366">
    <property type="entry name" value="Pilotin"/>
</dbReference>
<protein>
    <submittedName>
        <fullName evidence="3">Putative lipoprotein</fullName>
    </submittedName>
</protein>